<protein>
    <recommendedName>
        <fullName evidence="7">Palmitoyltransferase</fullName>
        <ecNumber evidence="7">2.3.1.225</ecNumber>
    </recommendedName>
</protein>
<dbReference type="InterPro" id="IPR036028">
    <property type="entry name" value="SH3-like_dom_sf"/>
</dbReference>
<dbReference type="GO" id="GO:0016020">
    <property type="term" value="C:membrane"/>
    <property type="evidence" value="ECO:0007669"/>
    <property type="project" value="UniProtKB-SubCell"/>
</dbReference>
<comment type="subcellular location">
    <subcellularLocation>
        <location evidence="1">Membrane</location>
        <topology evidence="1">Multi-pass membrane protein</topology>
    </subcellularLocation>
</comment>
<keyword evidence="3 7" id="KW-0812">Transmembrane</keyword>
<dbReference type="EC" id="2.3.1.225" evidence="7"/>
<feature type="compositionally biased region" description="Basic and acidic residues" evidence="8">
    <location>
        <begin position="412"/>
        <end position="430"/>
    </location>
</feature>
<keyword evidence="6 7" id="KW-0012">Acyltransferase</keyword>
<dbReference type="InterPro" id="IPR039859">
    <property type="entry name" value="PFA4/ZDH16/20/ERF2-like"/>
</dbReference>
<feature type="transmembrane region" description="Helical" evidence="7">
    <location>
        <begin position="72"/>
        <end position="91"/>
    </location>
</feature>
<name>A0A8S1FAH8_9PELO</name>
<feature type="domain" description="Palmitoyltransferase DHHC" evidence="9">
    <location>
        <begin position="106"/>
        <end position="239"/>
    </location>
</feature>
<dbReference type="PANTHER" id="PTHR12246">
    <property type="entry name" value="PALMITOYLTRANSFERASE ZDHHC16"/>
    <property type="match status" value="1"/>
</dbReference>
<feature type="transmembrane region" description="Helical" evidence="7">
    <location>
        <begin position="199"/>
        <end position="224"/>
    </location>
</feature>
<evidence type="ECO:0000256" key="7">
    <source>
        <dbReference type="RuleBase" id="RU079119"/>
    </source>
</evidence>
<accession>A0A8S1FAH8</accession>
<feature type="transmembrane region" description="Helical" evidence="7">
    <location>
        <begin position="155"/>
        <end position="179"/>
    </location>
</feature>
<evidence type="ECO:0000259" key="9">
    <source>
        <dbReference type="Pfam" id="PF01529"/>
    </source>
</evidence>
<dbReference type="GO" id="GO:0019706">
    <property type="term" value="F:protein-cysteine S-palmitoyltransferase activity"/>
    <property type="evidence" value="ECO:0007669"/>
    <property type="project" value="UniProtKB-EC"/>
</dbReference>
<dbReference type="OrthoDB" id="331948at2759"/>
<dbReference type="AlphaFoldDB" id="A0A8S1FAH8"/>
<evidence type="ECO:0000256" key="3">
    <source>
        <dbReference type="ARBA" id="ARBA00022692"/>
    </source>
</evidence>
<evidence type="ECO:0000313" key="10">
    <source>
        <dbReference type="EMBL" id="CAB3410081.1"/>
    </source>
</evidence>
<comment type="caution">
    <text evidence="10">The sequence shown here is derived from an EMBL/GenBank/DDBJ whole genome shotgun (WGS) entry which is preliminary data.</text>
</comment>
<keyword evidence="2 7" id="KW-0808">Transferase</keyword>
<feature type="transmembrane region" description="Helical" evidence="7">
    <location>
        <begin position="31"/>
        <end position="52"/>
    </location>
</feature>
<keyword evidence="5 7" id="KW-0472">Membrane</keyword>
<comment type="catalytic activity">
    <reaction evidence="7">
        <text>L-cysteinyl-[protein] + hexadecanoyl-CoA = S-hexadecanoyl-L-cysteinyl-[protein] + CoA</text>
        <dbReference type="Rhea" id="RHEA:36683"/>
        <dbReference type="Rhea" id="RHEA-COMP:10131"/>
        <dbReference type="Rhea" id="RHEA-COMP:11032"/>
        <dbReference type="ChEBI" id="CHEBI:29950"/>
        <dbReference type="ChEBI" id="CHEBI:57287"/>
        <dbReference type="ChEBI" id="CHEBI:57379"/>
        <dbReference type="ChEBI" id="CHEBI:74151"/>
        <dbReference type="EC" id="2.3.1.225"/>
    </reaction>
</comment>
<evidence type="ECO:0000256" key="5">
    <source>
        <dbReference type="ARBA" id="ARBA00023136"/>
    </source>
</evidence>
<dbReference type="InterPro" id="IPR001594">
    <property type="entry name" value="Palmitoyltrfase_DHHC"/>
</dbReference>
<dbReference type="PROSITE" id="PS50216">
    <property type="entry name" value="DHHC"/>
    <property type="match status" value="1"/>
</dbReference>
<dbReference type="SUPFAM" id="SSF50044">
    <property type="entry name" value="SH3-domain"/>
    <property type="match status" value="1"/>
</dbReference>
<proteinExistence type="inferred from homology"/>
<evidence type="ECO:0000256" key="8">
    <source>
        <dbReference type="SAM" id="MobiDB-lite"/>
    </source>
</evidence>
<gene>
    <name evidence="10" type="ORF">CBOVIS_LOCUS11645</name>
</gene>
<keyword evidence="4 7" id="KW-1133">Transmembrane helix</keyword>
<keyword evidence="11" id="KW-1185">Reference proteome</keyword>
<evidence type="ECO:0000256" key="4">
    <source>
        <dbReference type="ARBA" id="ARBA00022989"/>
    </source>
</evidence>
<dbReference type="Proteomes" id="UP000494206">
    <property type="component" value="Unassembled WGS sequence"/>
</dbReference>
<feature type="region of interest" description="Disordered" evidence="8">
    <location>
        <begin position="403"/>
        <end position="430"/>
    </location>
</feature>
<dbReference type="Pfam" id="PF01529">
    <property type="entry name" value="DHHC"/>
    <property type="match status" value="1"/>
</dbReference>
<sequence length="430" mass="48879">MDEREFTRPPSWPAPNPDTGPMTLTNRMMHWGPLFALFLISYIGIVTTFFNIQWLPLNTILGFINQMIFLQWNFFTIGNLLAASYVGPGYVPKRWKPHREKMVDLLQACVPCGGYKVPRSHHCSKCNRCCMKMDHHCPWINNCVGHRNHAYFIRFLSAAVCGCIHALILDSFALYYIIFAGWFMHYGSGNEPIVIATPLSFILLIMAFAFAAGVAIALSVLLYVQIKYVVKNKNGIEEYIDNKAINLRNNCDEDGEEIEPWVYPYDLGWKQNIAEVLGNVQSGRTLGNGTWWPVKSGCDQFTFTKEQLRQKRAKMERARQLTITKDFDGKCWTIAKYGFSVFRKQPCIDSSCLKVSAGDIIIATRGIGGWVYGHKSEATGVKGWVPIECTDLKKRSEEAAAALLEEDDEGKDEEKKEQTVENVKNNKKEQ</sequence>
<organism evidence="10 11">
    <name type="scientific">Caenorhabditis bovis</name>
    <dbReference type="NCBI Taxonomy" id="2654633"/>
    <lineage>
        <taxon>Eukaryota</taxon>
        <taxon>Metazoa</taxon>
        <taxon>Ecdysozoa</taxon>
        <taxon>Nematoda</taxon>
        <taxon>Chromadorea</taxon>
        <taxon>Rhabditida</taxon>
        <taxon>Rhabditina</taxon>
        <taxon>Rhabditomorpha</taxon>
        <taxon>Rhabditoidea</taxon>
        <taxon>Rhabditidae</taxon>
        <taxon>Peloderinae</taxon>
        <taxon>Caenorhabditis</taxon>
    </lineage>
</organism>
<evidence type="ECO:0000256" key="1">
    <source>
        <dbReference type="ARBA" id="ARBA00004141"/>
    </source>
</evidence>
<dbReference type="EMBL" id="CADEPM010000009">
    <property type="protein sequence ID" value="CAB3410081.1"/>
    <property type="molecule type" value="Genomic_DNA"/>
</dbReference>
<evidence type="ECO:0000313" key="11">
    <source>
        <dbReference type="Proteomes" id="UP000494206"/>
    </source>
</evidence>
<evidence type="ECO:0000256" key="2">
    <source>
        <dbReference type="ARBA" id="ARBA00022679"/>
    </source>
</evidence>
<comment type="domain">
    <text evidence="7">The DHHC domain is required for palmitoyltransferase activity.</text>
</comment>
<comment type="similarity">
    <text evidence="7">Belongs to the DHHC palmitoyltransferase family.</text>
</comment>
<reference evidence="10 11" key="1">
    <citation type="submission" date="2020-04" db="EMBL/GenBank/DDBJ databases">
        <authorList>
            <person name="Laetsch R D."/>
            <person name="Stevens L."/>
            <person name="Kumar S."/>
            <person name="Blaxter L. M."/>
        </authorList>
    </citation>
    <scope>NUCLEOTIDE SEQUENCE [LARGE SCALE GENOMIC DNA]</scope>
</reference>
<evidence type="ECO:0000256" key="6">
    <source>
        <dbReference type="ARBA" id="ARBA00023315"/>
    </source>
</evidence>